<dbReference type="PROSITE" id="PS52016">
    <property type="entry name" value="TONB_DEPENDENT_REC_3"/>
    <property type="match status" value="1"/>
</dbReference>
<dbReference type="Pfam" id="PF00593">
    <property type="entry name" value="TonB_dep_Rec_b-barrel"/>
    <property type="match status" value="1"/>
</dbReference>
<keyword evidence="5 9" id="KW-0798">TonB box</keyword>
<organism evidence="14 21">
    <name type="scientific">Bacteroides fragilis</name>
    <dbReference type="NCBI Taxonomy" id="817"/>
    <lineage>
        <taxon>Bacteria</taxon>
        <taxon>Pseudomonadati</taxon>
        <taxon>Bacteroidota</taxon>
        <taxon>Bacteroidia</taxon>
        <taxon>Bacteroidales</taxon>
        <taxon>Bacteroidaceae</taxon>
        <taxon>Bacteroides</taxon>
    </lineage>
</organism>
<feature type="chain" id="PRO_5044364330" evidence="10">
    <location>
        <begin position="33"/>
        <end position="1117"/>
    </location>
</feature>
<evidence type="ECO:0000313" key="16">
    <source>
        <dbReference type="EMBL" id="QCQ44394.1"/>
    </source>
</evidence>
<dbReference type="InterPro" id="IPR036942">
    <property type="entry name" value="Beta-barrel_TonB_sf"/>
</dbReference>
<keyword evidence="10" id="KW-0732">Signal</keyword>
<accession>A0A081TZ76</accession>
<dbReference type="Gene3D" id="2.40.170.20">
    <property type="entry name" value="TonB-dependent receptor, beta-barrel domain"/>
    <property type="match status" value="1"/>
</dbReference>
<evidence type="ECO:0000259" key="12">
    <source>
        <dbReference type="Pfam" id="PF07715"/>
    </source>
</evidence>
<dbReference type="OrthoDB" id="9768177at2"/>
<evidence type="ECO:0000256" key="9">
    <source>
        <dbReference type="RuleBase" id="RU003357"/>
    </source>
</evidence>
<evidence type="ECO:0000313" key="14">
    <source>
        <dbReference type="EMBL" id="MCZ2688715.1"/>
    </source>
</evidence>
<dbReference type="EMBL" id="CP036553">
    <property type="protein sequence ID" value="QCQ35508.1"/>
    <property type="molecule type" value="Genomic_DNA"/>
</dbReference>
<dbReference type="AlphaFoldDB" id="A0A081TZ76"/>
<dbReference type="Pfam" id="PF13715">
    <property type="entry name" value="CarbopepD_reg_2"/>
    <property type="match status" value="1"/>
</dbReference>
<dbReference type="Gene3D" id="2.60.40.1120">
    <property type="entry name" value="Carboxypeptidase-like, regulatory domain"/>
    <property type="match status" value="1"/>
</dbReference>
<dbReference type="InterPro" id="IPR023996">
    <property type="entry name" value="TonB-dep_OMP_SusC/RagA"/>
</dbReference>
<evidence type="ECO:0000256" key="10">
    <source>
        <dbReference type="SAM" id="SignalP"/>
    </source>
</evidence>
<dbReference type="EMBL" id="JAPUAC010000001">
    <property type="protein sequence ID" value="MCZ2652926.1"/>
    <property type="molecule type" value="Genomic_DNA"/>
</dbReference>
<gene>
    <name evidence="17" type="ORF">DW228_01795</name>
    <name evidence="16" type="ORF">EC80_005780</name>
    <name evidence="15" type="ORF">IA74_005030</name>
    <name evidence="13" type="ORF">O1422_01945</name>
    <name evidence="14" type="ORF">O1433_14540</name>
</gene>
<dbReference type="InterPro" id="IPR000531">
    <property type="entry name" value="Beta-barrel_TonB"/>
</dbReference>
<feature type="domain" description="TonB-dependent receptor plug" evidence="12">
    <location>
        <begin position="145"/>
        <end position="251"/>
    </location>
</feature>
<sequence length="1117" mass="124439">MRKSKLHLLPLSSKRVLVSTSLIMLLSGSAWAVSSQETVENGDAITAVPQQHRTIKGIVKDANGEPIIGANVIVKGNKTIGVITNLNGEFSLEVPSNATLQISYIGYLNKEVKVSGNQVSFNIQLEEDSKTLDEVVVVGYGTQKKANLTGAVSSVDFEEQTKSRPITTVSSALAGLSPGLQASSGSAMPGEDNTTLRVRGNGTMNNASPLIIIDGMEGSLNAINPQDIENISILKDAASCAIYGARAANGVILVTTKSGDRDKIQVNYSGRVSFNSPTRMIETMSNYADYMELMNESCENVGSGTLFDQKYIDLWREKSKDPNGVNENGVPNYIAYPNTNWLKELYSGGMIHEHNLSVSGGSNKIRFLLSARYQDNEGIVDNTANKTYSVRANIEANPTQWLTLGTRTYASQMDREVGDFSNANTFLRQSTAGTYPEWNGSFGYPECPDERATANNPLYKLARNDGFKRYNRFNTTLFSKVKFFKDLSWDFNFNYNRYIYETRQWGVPAYQTRFSDGVIVDGITPPSQLSTSFGYESNYSYTLENLLNYHHTFAQKHDVSALLGYQEFYKNYYTVDAAKKGLIDESLNQFDEATEMTSTKGATQDYATRSVFGRVNYAYNSRYLFEANFRYDGSSRFHKDHRWGFFPSLSGAWRISEESFMENTRAWLDNLKIRASWGKLGNSEIGNYEYMSVYSTTNAVFGNALNSALYMGAIANSLLQWESTTSVNFGVDVNLLKDRLSISADLYQKKTDGILYRPTIPYVFGTMTAPRQNLAKVSNKGVELSLGWRDNIGGVSYSINGNFSYNKSNIDAYNGSYERTWVEDPSNKLTGGKWEDNIGKVSSGGTTPIVEGRMMNEYYLRNVYHGNGSYYNADGSVNPQGGPKTGMIRTEKDMTWVKDMIAAGYEFQPGKTVAKNKIWYGDYIYADSNNNGVYGDDNDYTFQKTSNKPKYNFGFQASAAWKGFDLSMVWAGAAGFSIYWGATTGYNAASTEWGSTIAQRIAENHYFYNPENPDDPRTNINAKYPRMAYIDGYVQNRHGNTTLWLYKGDYIKLKNLSLGYTLPKNWVSKIAMQNARVYVSAENLLTITGFEGQDPESATGMGYSPFRTIAIGANITF</sequence>
<evidence type="ECO:0000313" key="20">
    <source>
        <dbReference type="Proteomes" id="UP000266644"/>
    </source>
</evidence>
<dbReference type="EMBL" id="CP036546">
    <property type="protein sequence ID" value="QCQ44394.1"/>
    <property type="molecule type" value="Genomic_DNA"/>
</dbReference>
<dbReference type="InterPro" id="IPR008969">
    <property type="entry name" value="CarboxyPept-like_regulatory"/>
</dbReference>
<keyword evidence="14" id="KW-0675">Receptor</keyword>
<evidence type="ECO:0000313" key="21">
    <source>
        <dbReference type="Proteomes" id="UP001079672"/>
    </source>
</evidence>
<proteinExistence type="inferred from homology"/>
<dbReference type="InterPro" id="IPR037066">
    <property type="entry name" value="Plug_dom_sf"/>
</dbReference>
<keyword evidence="6 8" id="KW-0472">Membrane</keyword>
<reference evidence="14" key="4">
    <citation type="submission" date="2022-12" db="EMBL/GenBank/DDBJ databases">
        <title>Development of a Multilocus Sequence Typing Scheme for Bacteroides fragilis Based on Whole Genome Sequencing Data and Clinical Application.</title>
        <authorList>
            <person name="Nielsen F.D."/>
            <person name="Justesen U.S."/>
        </authorList>
    </citation>
    <scope>NUCLEOTIDE SEQUENCE</scope>
    <source>
        <strain evidence="14">BF_AM_ODE_DK_2015_4</strain>
        <strain evidence="13">BF_BC_ODE_DK_2015_2</strain>
    </source>
</reference>
<dbReference type="Proteomes" id="UP001075704">
    <property type="component" value="Unassembled WGS sequence"/>
</dbReference>
<dbReference type="NCBIfam" id="TIGR04056">
    <property type="entry name" value="OMP_RagA_SusC"/>
    <property type="match status" value="1"/>
</dbReference>
<protein>
    <submittedName>
        <fullName evidence="14">TonB-dependent receptor</fullName>
    </submittedName>
</protein>
<evidence type="ECO:0000256" key="8">
    <source>
        <dbReference type="PROSITE-ProRule" id="PRU01360"/>
    </source>
</evidence>
<dbReference type="FunFam" id="2.170.130.10:FF:000003">
    <property type="entry name" value="SusC/RagA family TonB-linked outer membrane protein"/>
    <property type="match status" value="1"/>
</dbReference>
<dbReference type="EMBL" id="JAPTZU010000009">
    <property type="protein sequence ID" value="MCZ2688715.1"/>
    <property type="molecule type" value="Genomic_DNA"/>
</dbReference>
<keyword evidence="3 8" id="KW-1134">Transmembrane beta strand</keyword>
<dbReference type="InterPro" id="IPR039426">
    <property type="entry name" value="TonB-dep_rcpt-like"/>
</dbReference>
<comment type="similarity">
    <text evidence="8 9">Belongs to the TonB-dependent receptor family.</text>
</comment>
<keyword evidence="2 8" id="KW-0813">Transport</keyword>
<evidence type="ECO:0000259" key="11">
    <source>
        <dbReference type="Pfam" id="PF00593"/>
    </source>
</evidence>
<evidence type="ECO:0000256" key="2">
    <source>
        <dbReference type="ARBA" id="ARBA00022448"/>
    </source>
</evidence>
<evidence type="ECO:0000256" key="4">
    <source>
        <dbReference type="ARBA" id="ARBA00022692"/>
    </source>
</evidence>
<dbReference type="Gene3D" id="2.170.130.10">
    <property type="entry name" value="TonB-dependent receptor, plug domain"/>
    <property type="match status" value="1"/>
</dbReference>
<evidence type="ECO:0000313" key="17">
    <source>
        <dbReference type="EMBL" id="RHH16157.1"/>
    </source>
</evidence>
<evidence type="ECO:0000313" key="18">
    <source>
        <dbReference type="Proteomes" id="UP000028294"/>
    </source>
</evidence>
<dbReference type="NCBIfam" id="TIGR04057">
    <property type="entry name" value="SusC_RagA_signa"/>
    <property type="match status" value="1"/>
</dbReference>
<dbReference type="Pfam" id="PF07715">
    <property type="entry name" value="Plug"/>
    <property type="match status" value="1"/>
</dbReference>
<keyword evidence="4 8" id="KW-0812">Transmembrane</keyword>
<dbReference type="Proteomes" id="UP000266644">
    <property type="component" value="Unassembled WGS sequence"/>
</dbReference>
<feature type="signal peptide" evidence="10">
    <location>
        <begin position="1"/>
        <end position="32"/>
    </location>
</feature>
<evidence type="ECO:0000256" key="1">
    <source>
        <dbReference type="ARBA" id="ARBA00004571"/>
    </source>
</evidence>
<comment type="subcellular location">
    <subcellularLocation>
        <location evidence="1 8">Cell outer membrane</location>
        <topology evidence="1 8">Multi-pass membrane protein</topology>
    </subcellularLocation>
</comment>
<evidence type="ECO:0000313" key="19">
    <source>
        <dbReference type="Proteomes" id="UP000036847"/>
    </source>
</evidence>
<dbReference type="Proteomes" id="UP001079672">
    <property type="component" value="Unassembled WGS sequence"/>
</dbReference>
<reference evidence="18 19" key="3">
    <citation type="submission" date="2019-03" db="EMBL/GenBank/DDBJ databases">
        <title>Complete genome assembly of MDR B. fragilis.</title>
        <authorList>
            <person name="Sydenham T.V."/>
            <person name="Hasman H."/>
            <person name="Justesen U.S."/>
        </authorList>
    </citation>
    <scope>NUCLEOTIDE SEQUENCE [LARGE SCALE GENOMIC DNA]</scope>
    <source>
        <strain evidence="15 18">DCMOUH0067B</strain>
        <strain evidence="16 19">DCMSKEJBY0001B</strain>
    </source>
</reference>
<reference evidence="17 20" key="2">
    <citation type="submission" date="2018-08" db="EMBL/GenBank/DDBJ databases">
        <title>A genome reference for cultivated species of the human gut microbiota.</title>
        <authorList>
            <person name="Zou Y."/>
            <person name="Xue W."/>
            <person name="Luo G."/>
        </authorList>
    </citation>
    <scope>NUCLEOTIDE SEQUENCE [LARGE SCALE GENOMIC DNA]</scope>
    <source>
        <strain evidence="17 20">AM18-6</strain>
    </source>
</reference>
<dbReference type="Proteomes" id="UP000028294">
    <property type="component" value="Chromosome"/>
</dbReference>
<evidence type="ECO:0000313" key="15">
    <source>
        <dbReference type="EMBL" id="QCQ35508.1"/>
    </source>
</evidence>
<feature type="domain" description="TonB-dependent receptor-like beta-barrel" evidence="11">
    <location>
        <begin position="422"/>
        <end position="879"/>
    </location>
</feature>
<evidence type="ECO:0000256" key="3">
    <source>
        <dbReference type="ARBA" id="ARBA00022452"/>
    </source>
</evidence>
<dbReference type="InterPro" id="IPR023997">
    <property type="entry name" value="TonB-dep_OMP_SusC/RagA_CS"/>
</dbReference>
<dbReference type="EMBL" id="QRJE01000002">
    <property type="protein sequence ID" value="RHH16157.1"/>
    <property type="molecule type" value="Genomic_DNA"/>
</dbReference>
<evidence type="ECO:0000256" key="7">
    <source>
        <dbReference type="ARBA" id="ARBA00023237"/>
    </source>
</evidence>
<dbReference type="InterPro" id="IPR012910">
    <property type="entry name" value="Plug_dom"/>
</dbReference>
<keyword evidence="7 8" id="KW-0998">Cell outer membrane</keyword>
<evidence type="ECO:0000256" key="5">
    <source>
        <dbReference type="ARBA" id="ARBA00023077"/>
    </source>
</evidence>
<dbReference type="Proteomes" id="UP000036847">
    <property type="component" value="Chromosome"/>
</dbReference>
<dbReference type="GO" id="GO:0009279">
    <property type="term" value="C:cell outer membrane"/>
    <property type="evidence" value="ECO:0007669"/>
    <property type="project" value="UniProtKB-SubCell"/>
</dbReference>
<dbReference type="SUPFAM" id="SSF49464">
    <property type="entry name" value="Carboxypeptidase regulatory domain-like"/>
    <property type="match status" value="1"/>
</dbReference>
<dbReference type="RefSeq" id="WP_005811985.1">
    <property type="nucleotide sequence ID" value="NZ_CABJEQ010000003.1"/>
</dbReference>
<dbReference type="SUPFAM" id="SSF56935">
    <property type="entry name" value="Porins"/>
    <property type="match status" value="1"/>
</dbReference>
<dbReference type="FunFam" id="2.60.40.1120:FF:000003">
    <property type="entry name" value="Outer membrane protein Omp121"/>
    <property type="match status" value="1"/>
</dbReference>
<evidence type="ECO:0000256" key="6">
    <source>
        <dbReference type="ARBA" id="ARBA00023136"/>
    </source>
</evidence>
<evidence type="ECO:0000313" key="13">
    <source>
        <dbReference type="EMBL" id="MCZ2652926.1"/>
    </source>
</evidence>
<name>A0A081TZ76_BACFG</name>
<reference evidence="16" key="1">
    <citation type="book" date="2014" name="THE 24TH EUROPEAN CONGRESS OF CLINICAL MICROBIOLOGY AND INFECTIOUS DISEASES" publisher="ECCMID 2014" city="Barcelona, Spain">
        <title>Identification of resistance genes in three multidrug-resistant Bacteroides fragilis isolates by whole genome sequencing.</title>
        <editorList>
            <person name="Unknown"/>
            <person name="A."/>
        </editorList>
        <authorList>
            <person name="Sydenham T.V."/>
            <person name="Hasman H."/>
            <person name="Wang M."/>
            <person name="Soki J."/>
            <person name="Nagy E."/>
            <person name="Justesen U.S."/>
        </authorList>
    </citation>
    <scope>NUCLEOTIDE SEQUENCE</scope>
    <source>
        <strain evidence="16">DCMSKEJBY0001B</strain>
    </source>
</reference>